<proteinExistence type="predicted"/>
<name>A0A6A6L7D4_HEVBR</name>
<dbReference type="AlphaFoldDB" id="A0A6A6L7D4"/>
<dbReference type="InterPro" id="IPR036047">
    <property type="entry name" value="F-box-like_dom_sf"/>
</dbReference>
<dbReference type="Pfam" id="PF00646">
    <property type="entry name" value="F-box"/>
    <property type="match status" value="1"/>
</dbReference>
<feature type="domain" description="F-box associated beta-propeller type 3" evidence="2">
    <location>
        <begin position="152"/>
        <end position="365"/>
    </location>
</feature>
<comment type="caution">
    <text evidence="3">The sequence shown here is derived from an EMBL/GenBank/DDBJ whole genome shotgun (WGS) entry which is preliminary data.</text>
</comment>
<sequence length="415" mass="47240">MAKSVGNKNVGLLKSVEERALFKKVEDEQKKQHVPYLHKDCISNILIQLPLESLQSSRFVCKPWYSIINSPTFIDAHLCRSESVLIFQKSVPRERLYPYSVTSMPPEQPNNFCVETSFLQSEPVPIFGQPNFSGAPKFSIQFMEFKEGKSKIREYNLSCLGHIRATTCNGLILLDNKLRKGGLIVMNPVTRKLIALPLGTIYPPQDESYGFALNDATGEYKVVHLFRDELGYVSCEILNLGTRMWREVNGPSFGLFGWFGYMPVSAIGALHWLPQIDHNDYIVSMEVGTEKFHTVPLPKSGRTYDRIIEMAGFLCFVTHHELDIDIWNLKSLNGGVWMKRYSISTGSVIDMVPIFSLRISGDLIFKRDEDGSLYAYDFGFQVMRKVEMDKHGFPLSGTYLPHVNSLISWVRTQDV</sequence>
<reference evidence="3 4" key="1">
    <citation type="journal article" date="2020" name="Mol. Plant">
        <title>The Chromosome-Based Rubber Tree Genome Provides New Insights into Spurge Genome Evolution and Rubber Biosynthesis.</title>
        <authorList>
            <person name="Liu J."/>
            <person name="Shi C."/>
            <person name="Shi C.C."/>
            <person name="Li W."/>
            <person name="Zhang Q.J."/>
            <person name="Zhang Y."/>
            <person name="Li K."/>
            <person name="Lu H.F."/>
            <person name="Shi C."/>
            <person name="Zhu S.T."/>
            <person name="Xiao Z.Y."/>
            <person name="Nan H."/>
            <person name="Yue Y."/>
            <person name="Zhu X.G."/>
            <person name="Wu Y."/>
            <person name="Hong X.N."/>
            <person name="Fan G.Y."/>
            <person name="Tong Y."/>
            <person name="Zhang D."/>
            <person name="Mao C.L."/>
            <person name="Liu Y.L."/>
            <person name="Hao S.J."/>
            <person name="Liu W.Q."/>
            <person name="Lv M.Q."/>
            <person name="Zhang H.B."/>
            <person name="Liu Y."/>
            <person name="Hu-Tang G.R."/>
            <person name="Wang J.P."/>
            <person name="Wang J.H."/>
            <person name="Sun Y.H."/>
            <person name="Ni S.B."/>
            <person name="Chen W.B."/>
            <person name="Zhang X.C."/>
            <person name="Jiao Y.N."/>
            <person name="Eichler E.E."/>
            <person name="Li G.H."/>
            <person name="Liu X."/>
            <person name="Gao L.Z."/>
        </authorList>
    </citation>
    <scope>NUCLEOTIDE SEQUENCE [LARGE SCALE GENOMIC DNA]</scope>
    <source>
        <strain evidence="4">cv. GT1</strain>
        <tissue evidence="3">Leaf</tissue>
    </source>
</reference>
<dbReference type="Proteomes" id="UP000467840">
    <property type="component" value="Chromosome 18"/>
</dbReference>
<dbReference type="InterPro" id="IPR050796">
    <property type="entry name" value="SCF_F-box_component"/>
</dbReference>
<protein>
    <submittedName>
        <fullName evidence="3">Uncharacterized protein</fullName>
    </submittedName>
</protein>
<dbReference type="InterPro" id="IPR013187">
    <property type="entry name" value="F-box-assoc_dom_typ3"/>
</dbReference>
<dbReference type="PANTHER" id="PTHR31672">
    <property type="entry name" value="BNACNNG10540D PROTEIN"/>
    <property type="match status" value="1"/>
</dbReference>
<evidence type="ECO:0000259" key="2">
    <source>
        <dbReference type="Pfam" id="PF08268"/>
    </source>
</evidence>
<dbReference type="Pfam" id="PF08268">
    <property type="entry name" value="FBA_3"/>
    <property type="match status" value="1"/>
</dbReference>
<dbReference type="InterPro" id="IPR017451">
    <property type="entry name" value="F-box-assoc_interact_dom"/>
</dbReference>
<gene>
    <name evidence="3" type="ORF">GH714_020961</name>
</gene>
<dbReference type="SUPFAM" id="SSF81383">
    <property type="entry name" value="F-box domain"/>
    <property type="match status" value="1"/>
</dbReference>
<dbReference type="NCBIfam" id="TIGR01640">
    <property type="entry name" value="F_box_assoc_1"/>
    <property type="match status" value="1"/>
</dbReference>
<feature type="domain" description="F-box" evidence="1">
    <location>
        <begin position="39"/>
        <end position="73"/>
    </location>
</feature>
<keyword evidence="4" id="KW-1185">Reference proteome</keyword>
<accession>A0A6A6L7D4</accession>
<dbReference type="EMBL" id="JAAGAX010000012">
    <property type="protein sequence ID" value="KAF2297301.1"/>
    <property type="molecule type" value="Genomic_DNA"/>
</dbReference>
<evidence type="ECO:0000313" key="4">
    <source>
        <dbReference type="Proteomes" id="UP000467840"/>
    </source>
</evidence>
<dbReference type="InterPro" id="IPR001810">
    <property type="entry name" value="F-box_dom"/>
</dbReference>
<dbReference type="PANTHER" id="PTHR31672:SF11">
    <property type="entry name" value="F-BOX PROTEIN CPR1-LIKE ISOFORM X2"/>
    <property type="match status" value="1"/>
</dbReference>
<evidence type="ECO:0000313" key="3">
    <source>
        <dbReference type="EMBL" id="KAF2297301.1"/>
    </source>
</evidence>
<evidence type="ECO:0000259" key="1">
    <source>
        <dbReference type="Pfam" id="PF00646"/>
    </source>
</evidence>
<organism evidence="3 4">
    <name type="scientific">Hevea brasiliensis</name>
    <name type="common">Para rubber tree</name>
    <name type="synonym">Siphonia brasiliensis</name>
    <dbReference type="NCBI Taxonomy" id="3981"/>
    <lineage>
        <taxon>Eukaryota</taxon>
        <taxon>Viridiplantae</taxon>
        <taxon>Streptophyta</taxon>
        <taxon>Embryophyta</taxon>
        <taxon>Tracheophyta</taxon>
        <taxon>Spermatophyta</taxon>
        <taxon>Magnoliopsida</taxon>
        <taxon>eudicotyledons</taxon>
        <taxon>Gunneridae</taxon>
        <taxon>Pentapetalae</taxon>
        <taxon>rosids</taxon>
        <taxon>fabids</taxon>
        <taxon>Malpighiales</taxon>
        <taxon>Euphorbiaceae</taxon>
        <taxon>Crotonoideae</taxon>
        <taxon>Micrandreae</taxon>
        <taxon>Hevea</taxon>
    </lineage>
</organism>
<dbReference type="Gene3D" id="1.20.1280.50">
    <property type="match status" value="1"/>
</dbReference>